<organism evidence="8 9">
    <name type="scientific">Flaviflexus ciconiae</name>
    <dbReference type="NCBI Taxonomy" id="2496867"/>
    <lineage>
        <taxon>Bacteria</taxon>
        <taxon>Bacillati</taxon>
        <taxon>Actinomycetota</taxon>
        <taxon>Actinomycetes</taxon>
        <taxon>Actinomycetales</taxon>
        <taxon>Actinomycetaceae</taxon>
        <taxon>Flaviflexus</taxon>
    </lineage>
</organism>
<name>A0A3Q9G3R2_9ACTO</name>
<evidence type="ECO:0000256" key="5">
    <source>
        <dbReference type="ARBA" id="ARBA00022777"/>
    </source>
</evidence>
<dbReference type="Pfam" id="PF00367">
    <property type="entry name" value="PTS_EIIB"/>
    <property type="match status" value="1"/>
</dbReference>
<dbReference type="KEGG" id="flh:EJ997_06350"/>
<dbReference type="InterPro" id="IPR001996">
    <property type="entry name" value="PTS_IIB_1"/>
</dbReference>
<dbReference type="GO" id="GO:0016301">
    <property type="term" value="F:kinase activity"/>
    <property type="evidence" value="ECO:0007669"/>
    <property type="project" value="UniProtKB-KW"/>
</dbReference>
<evidence type="ECO:0000313" key="9">
    <source>
        <dbReference type="Proteomes" id="UP000280344"/>
    </source>
</evidence>
<dbReference type="Gene3D" id="3.30.1360.60">
    <property type="entry name" value="Glucose permease domain IIB"/>
    <property type="match status" value="1"/>
</dbReference>
<dbReference type="EMBL" id="CP034593">
    <property type="protein sequence ID" value="AZQ77015.1"/>
    <property type="molecule type" value="Genomic_DNA"/>
</dbReference>
<dbReference type="SUPFAM" id="SSF55604">
    <property type="entry name" value="Glucose permease domain IIB"/>
    <property type="match status" value="1"/>
</dbReference>
<dbReference type="PANTHER" id="PTHR30009:SF4">
    <property type="entry name" value="PTS SYSTEM N-ACETYLGLUCOSAMINE-SPECIFIC EIICBA COMPONENT"/>
    <property type="match status" value="1"/>
</dbReference>
<evidence type="ECO:0000313" key="8">
    <source>
        <dbReference type="EMBL" id="AZQ77015.1"/>
    </source>
</evidence>
<feature type="active site" description="Phosphocysteine intermediate; for EIIB activity" evidence="6">
    <location>
        <position position="23"/>
    </location>
</feature>
<keyword evidence="1" id="KW-0813">Transport</keyword>
<evidence type="ECO:0000256" key="3">
    <source>
        <dbReference type="ARBA" id="ARBA00022679"/>
    </source>
</evidence>
<dbReference type="AlphaFoldDB" id="A0A3Q9G3R2"/>
<dbReference type="GO" id="GO:0009401">
    <property type="term" value="P:phosphoenolpyruvate-dependent sugar phosphotransferase system"/>
    <property type="evidence" value="ECO:0007669"/>
    <property type="project" value="UniProtKB-KW"/>
</dbReference>
<keyword evidence="3" id="KW-0808">Transferase</keyword>
<evidence type="ECO:0000256" key="2">
    <source>
        <dbReference type="ARBA" id="ARBA00022597"/>
    </source>
</evidence>
<keyword evidence="2 8" id="KW-0762">Sugar transport</keyword>
<protein>
    <submittedName>
        <fullName evidence="8">PTS sugar transporter subunit IIB</fullName>
    </submittedName>
</protein>
<dbReference type="InterPro" id="IPR050429">
    <property type="entry name" value="PTS_Glucose_EIICBA"/>
</dbReference>
<keyword evidence="9" id="KW-1185">Reference proteome</keyword>
<evidence type="ECO:0000256" key="1">
    <source>
        <dbReference type="ARBA" id="ARBA00022448"/>
    </source>
</evidence>
<reference evidence="8 9" key="1">
    <citation type="submission" date="2018-12" db="EMBL/GenBank/DDBJ databases">
        <title>Complete genome sequence of Flaviflexus sp. H23T48.</title>
        <authorList>
            <person name="Bae J.-W."/>
            <person name="Lee J.-Y."/>
        </authorList>
    </citation>
    <scope>NUCLEOTIDE SEQUENCE [LARGE SCALE GENOMIC DNA]</scope>
    <source>
        <strain evidence="8 9">H23T48</strain>
    </source>
</reference>
<gene>
    <name evidence="8" type="ORF">EJ997_06350</name>
</gene>
<dbReference type="PROSITE" id="PS51098">
    <property type="entry name" value="PTS_EIIB_TYPE_1"/>
    <property type="match status" value="1"/>
</dbReference>
<dbReference type="GO" id="GO:0005886">
    <property type="term" value="C:plasma membrane"/>
    <property type="evidence" value="ECO:0007669"/>
    <property type="project" value="TreeGrafter"/>
</dbReference>
<dbReference type="GO" id="GO:0008982">
    <property type="term" value="F:protein-N(PI)-phosphohistidine-sugar phosphotransferase activity"/>
    <property type="evidence" value="ECO:0007669"/>
    <property type="project" value="InterPro"/>
</dbReference>
<dbReference type="OrthoDB" id="2045873at2"/>
<keyword evidence="4" id="KW-0598">Phosphotransferase system</keyword>
<dbReference type="NCBIfam" id="TIGR00826">
    <property type="entry name" value="EIIB_glc"/>
    <property type="match status" value="1"/>
</dbReference>
<accession>A0A3Q9G3R2</accession>
<dbReference type="InterPro" id="IPR018113">
    <property type="entry name" value="PTrfase_EIIB_Cys"/>
</dbReference>
<evidence type="ECO:0000256" key="6">
    <source>
        <dbReference type="PROSITE-ProRule" id="PRU00421"/>
    </source>
</evidence>
<dbReference type="GO" id="GO:0015764">
    <property type="term" value="P:N-acetylglucosamine transport"/>
    <property type="evidence" value="ECO:0007669"/>
    <property type="project" value="TreeGrafter"/>
</dbReference>
<dbReference type="Proteomes" id="UP000280344">
    <property type="component" value="Chromosome"/>
</dbReference>
<dbReference type="InterPro" id="IPR036878">
    <property type="entry name" value="Glu_permease_IIB"/>
</dbReference>
<dbReference type="RefSeq" id="WP_126703820.1">
    <property type="nucleotide sequence ID" value="NZ_CP034593.1"/>
</dbReference>
<dbReference type="PANTHER" id="PTHR30009">
    <property type="entry name" value="CYTOCHROME C-TYPE SYNTHESIS PROTEIN AND PTS TRANSMEMBRANE COMPONENT"/>
    <property type="match status" value="1"/>
</dbReference>
<evidence type="ECO:0000256" key="4">
    <source>
        <dbReference type="ARBA" id="ARBA00022683"/>
    </source>
</evidence>
<dbReference type="GO" id="GO:0090563">
    <property type="term" value="F:protein-phosphocysteine-sugar phosphotransferase activity"/>
    <property type="evidence" value="ECO:0007669"/>
    <property type="project" value="TreeGrafter"/>
</dbReference>
<proteinExistence type="predicted"/>
<evidence type="ECO:0000259" key="7">
    <source>
        <dbReference type="PROSITE" id="PS51098"/>
    </source>
</evidence>
<feature type="domain" description="PTS EIIB type-1" evidence="7">
    <location>
        <begin position="1"/>
        <end position="74"/>
    </location>
</feature>
<sequence>MDKAQSIIAGLGGKDNISTVEACITRIRAVVNSVDAVSEEALRESGAFGVVVQANNVVQVVVGPEAEDIVERMG</sequence>
<keyword evidence="5" id="KW-0418">Kinase</keyword>